<dbReference type="EMBL" id="JAIWYP010000006">
    <property type="protein sequence ID" value="KAH3806454.1"/>
    <property type="molecule type" value="Genomic_DNA"/>
</dbReference>
<keyword evidence="1" id="KW-0472">Membrane</keyword>
<dbReference type="AlphaFoldDB" id="A0A9D4FW84"/>
<protein>
    <submittedName>
        <fullName evidence="2">Uncharacterized protein</fullName>
    </submittedName>
</protein>
<evidence type="ECO:0000313" key="3">
    <source>
        <dbReference type="Proteomes" id="UP000828390"/>
    </source>
</evidence>
<reference evidence="2" key="2">
    <citation type="submission" date="2020-11" db="EMBL/GenBank/DDBJ databases">
        <authorList>
            <person name="McCartney M.A."/>
            <person name="Auch B."/>
            <person name="Kono T."/>
            <person name="Mallez S."/>
            <person name="Becker A."/>
            <person name="Gohl D.M."/>
            <person name="Silverstein K.A.T."/>
            <person name="Koren S."/>
            <person name="Bechman K.B."/>
            <person name="Herman A."/>
            <person name="Abrahante J.E."/>
            <person name="Garbe J."/>
        </authorList>
    </citation>
    <scope>NUCLEOTIDE SEQUENCE</scope>
    <source>
        <strain evidence="2">Duluth1</strain>
        <tissue evidence="2">Whole animal</tissue>
    </source>
</reference>
<reference evidence="2" key="1">
    <citation type="journal article" date="2019" name="bioRxiv">
        <title>The Genome of the Zebra Mussel, Dreissena polymorpha: A Resource for Invasive Species Research.</title>
        <authorList>
            <person name="McCartney M.A."/>
            <person name="Auch B."/>
            <person name="Kono T."/>
            <person name="Mallez S."/>
            <person name="Zhang Y."/>
            <person name="Obille A."/>
            <person name="Becker A."/>
            <person name="Abrahante J.E."/>
            <person name="Garbe J."/>
            <person name="Badalamenti J.P."/>
            <person name="Herman A."/>
            <person name="Mangelson H."/>
            <person name="Liachko I."/>
            <person name="Sullivan S."/>
            <person name="Sone E.D."/>
            <person name="Koren S."/>
            <person name="Silverstein K.A.T."/>
            <person name="Beckman K.B."/>
            <person name="Gohl D.M."/>
        </authorList>
    </citation>
    <scope>NUCLEOTIDE SEQUENCE</scope>
    <source>
        <strain evidence="2">Duluth1</strain>
        <tissue evidence="2">Whole animal</tissue>
    </source>
</reference>
<dbReference type="Proteomes" id="UP000828390">
    <property type="component" value="Unassembled WGS sequence"/>
</dbReference>
<keyword evidence="3" id="KW-1185">Reference proteome</keyword>
<keyword evidence="1" id="KW-0812">Transmembrane</keyword>
<name>A0A9D4FW84_DREPO</name>
<feature type="transmembrane region" description="Helical" evidence="1">
    <location>
        <begin position="47"/>
        <end position="64"/>
    </location>
</feature>
<organism evidence="2 3">
    <name type="scientific">Dreissena polymorpha</name>
    <name type="common">Zebra mussel</name>
    <name type="synonym">Mytilus polymorpha</name>
    <dbReference type="NCBI Taxonomy" id="45954"/>
    <lineage>
        <taxon>Eukaryota</taxon>
        <taxon>Metazoa</taxon>
        <taxon>Spiralia</taxon>
        <taxon>Lophotrochozoa</taxon>
        <taxon>Mollusca</taxon>
        <taxon>Bivalvia</taxon>
        <taxon>Autobranchia</taxon>
        <taxon>Heteroconchia</taxon>
        <taxon>Euheterodonta</taxon>
        <taxon>Imparidentia</taxon>
        <taxon>Neoheterodontei</taxon>
        <taxon>Myida</taxon>
        <taxon>Dreissenoidea</taxon>
        <taxon>Dreissenidae</taxon>
        <taxon>Dreissena</taxon>
    </lineage>
</organism>
<keyword evidence="1" id="KW-1133">Transmembrane helix</keyword>
<comment type="caution">
    <text evidence="2">The sequence shown here is derived from an EMBL/GenBank/DDBJ whole genome shotgun (WGS) entry which is preliminary data.</text>
</comment>
<sequence>MGCMKTNVNGVVTRVCSLIPLGNKCEKSGGTAVCVCDSELCNGSDTLAISMTLLLCAMLAVFFSKF</sequence>
<evidence type="ECO:0000256" key="1">
    <source>
        <dbReference type="SAM" id="Phobius"/>
    </source>
</evidence>
<gene>
    <name evidence="2" type="ORF">DPMN_134775</name>
</gene>
<accession>A0A9D4FW84</accession>
<evidence type="ECO:0000313" key="2">
    <source>
        <dbReference type="EMBL" id="KAH3806454.1"/>
    </source>
</evidence>
<proteinExistence type="predicted"/>